<evidence type="ECO:0000313" key="2">
    <source>
        <dbReference type="EMBL" id="MBB6142311.1"/>
    </source>
</evidence>
<organism evidence="2 3">
    <name type="scientific">Silvibacterium bohemicum</name>
    <dbReference type="NCBI Taxonomy" id="1577686"/>
    <lineage>
        <taxon>Bacteria</taxon>
        <taxon>Pseudomonadati</taxon>
        <taxon>Acidobacteriota</taxon>
        <taxon>Terriglobia</taxon>
        <taxon>Terriglobales</taxon>
        <taxon>Acidobacteriaceae</taxon>
        <taxon>Silvibacterium</taxon>
    </lineage>
</organism>
<comment type="caution">
    <text evidence="2">The sequence shown here is derived from an EMBL/GenBank/DDBJ whole genome shotgun (WGS) entry which is preliminary data.</text>
</comment>
<feature type="domain" description="NYN" evidence="1">
    <location>
        <begin position="111"/>
        <end position="180"/>
    </location>
</feature>
<keyword evidence="3" id="KW-1185">Reference proteome</keyword>
<dbReference type="Proteomes" id="UP000538666">
    <property type="component" value="Unassembled WGS sequence"/>
</dbReference>
<evidence type="ECO:0000259" key="1">
    <source>
        <dbReference type="Pfam" id="PF01936"/>
    </source>
</evidence>
<dbReference type="Gene3D" id="3.40.50.1010">
    <property type="entry name" value="5'-nuclease"/>
    <property type="match status" value="1"/>
</dbReference>
<dbReference type="CDD" id="cd18722">
    <property type="entry name" value="PIN_NicB-like"/>
    <property type="match status" value="1"/>
</dbReference>
<reference evidence="2 3" key="1">
    <citation type="submission" date="2020-08" db="EMBL/GenBank/DDBJ databases">
        <title>Genomic Encyclopedia of Type Strains, Phase IV (KMG-IV): sequencing the most valuable type-strain genomes for metagenomic binning, comparative biology and taxonomic classification.</title>
        <authorList>
            <person name="Goeker M."/>
        </authorList>
    </citation>
    <scope>NUCLEOTIDE SEQUENCE [LARGE SCALE GENOMIC DNA]</scope>
    <source>
        <strain evidence="2 3">DSM 103733</strain>
    </source>
</reference>
<protein>
    <submittedName>
        <fullName evidence="2">Uncharacterized LabA/DUF88 family protein</fullName>
    </submittedName>
</protein>
<name>A0A841JTM1_9BACT</name>
<dbReference type="EMBL" id="JACHEK010000001">
    <property type="protein sequence ID" value="MBB6142311.1"/>
    <property type="molecule type" value="Genomic_DNA"/>
</dbReference>
<dbReference type="AlphaFoldDB" id="A0A841JTM1"/>
<gene>
    <name evidence="2" type="ORF">HNQ77_000249</name>
</gene>
<evidence type="ECO:0000313" key="3">
    <source>
        <dbReference type="Proteomes" id="UP000538666"/>
    </source>
</evidence>
<dbReference type="GO" id="GO:0004540">
    <property type="term" value="F:RNA nuclease activity"/>
    <property type="evidence" value="ECO:0007669"/>
    <property type="project" value="InterPro"/>
</dbReference>
<sequence>MLIDGGHLRALANKAKKTYVPDFIEKFAHSCKSADEDLFRILYYDCAPYVGVQKLPVSGMDFQFQGSDKWLHELSHKDLFAVRKGVLKFRGFKPKKTPVSSPAQLSDADFEPLFEQKGVDMRIGLDIAAYAGNHSVDRIVLISNDTDCVPALKYARKAGLQTVMIELPGVRLAPELLAHCDFKRGVPWP</sequence>
<proteinExistence type="predicted"/>
<dbReference type="InterPro" id="IPR021139">
    <property type="entry name" value="NYN"/>
</dbReference>
<dbReference type="RefSeq" id="WP_197081810.1">
    <property type="nucleotide sequence ID" value="NZ_JACHEK010000001.1"/>
</dbReference>
<dbReference type="Pfam" id="PF01936">
    <property type="entry name" value="NYN"/>
    <property type="match status" value="1"/>
</dbReference>
<accession>A0A841JTM1</accession>